<comment type="caution">
    <text evidence="7">The sequence shown here is derived from an EMBL/GenBank/DDBJ whole genome shotgun (WGS) entry which is preliminary data.</text>
</comment>
<dbReference type="PANTHER" id="PTHR43601">
    <property type="entry name" value="THIOREDOXIN, MITOCHONDRIAL"/>
    <property type="match status" value="1"/>
</dbReference>
<dbReference type="Gene3D" id="3.40.30.10">
    <property type="entry name" value="Glutaredoxin"/>
    <property type="match status" value="1"/>
</dbReference>
<protein>
    <recommendedName>
        <fullName evidence="6">Thioredoxin domain-containing protein</fullName>
    </recommendedName>
</protein>
<keyword evidence="2" id="KW-0813">Transport</keyword>
<dbReference type="Pfam" id="PF00085">
    <property type="entry name" value="Thioredoxin"/>
    <property type="match status" value="1"/>
</dbReference>
<keyword evidence="3" id="KW-0249">Electron transport</keyword>
<dbReference type="EMBL" id="JAZGQO010000014">
    <property type="protein sequence ID" value="KAK6170595.1"/>
    <property type="molecule type" value="Genomic_DNA"/>
</dbReference>
<dbReference type="Proteomes" id="UP001347796">
    <property type="component" value="Unassembled WGS sequence"/>
</dbReference>
<gene>
    <name evidence="7" type="ORF">SNE40_018953</name>
</gene>
<comment type="similarity">
    <text evidence="1">Belongs to the thioredoxin family.</text>
</comment>
<dbReference type="GO" id="GO:0045454">
    <property type="term" value="P:cell redox homeostasis"/>
    <property type="evidence" value="ECO:0007669"/>
    <property type="project" value="TreeGrafter"/>
</dbReference>
<evidence type="ECO:0000313" key="8">
    <source>
        <dbReference type="Proteomes" id="UP001347796"/>
    </source>
</evidence>
<dbReference type="GO" id="GO:0015035">
    <property type="term" value="F:protein-disulfide reductase activity"/>
    <property type="evidence" value="ECO:0007669"/>
    <property type="project" value="InterPro"/>
</dbReference>
<dbReference type="InterPro" id="IPR013766">
    <property type="entry name" value="Thioredoxin_domain"/>
</dbReference>
<dbReference type="PROSITE" id="PS00194">
    <property type="entry name" value="THIOREDOXIN_1"/>
    <property type="match status" value="1"/>
</dbReference>
<dbReference type="AlphaFoldDB" id="A0AAN8PHG3"/>
<sequence length="165" mass="18451">MASRNLLRRTCTILLRQPSSRNIGLPTLTRYQQFTCKNLPLKHHSQKFSSSRPLSASSFECVNIQDAEDFNTKVLKSKTPVVVDFHATWCGPCKVLGPRLEAIISDKKGKVVMAKVDIDENPGLAMDYEVRSVPMVVSVKDGKVKNSFIGLKDDDIIQSFVNELI</sequence>
<organism evidence="7 8">
    <name type="scientific">Patella caerulea</name>
    <name type="common">Rayed Mediterranean limpet</name>
    <dbReference type="NCBI Taxonomy" id="87958"/>
    <lineage>
        <taxon>Eukaryota</taxon>
        <taxon>Metazoa</taxon>
        <taxon>Spiralia</taxon>
        <taxon>Lophotrochozoa</taxon>
        <taxon>Mollusca</taxon>
        <taxon>Gastropoda</taxon>
        <taxon>Patellogastropoda</taxon>
        <taxon>Patelloidea</taxon>
        <taxon>Patellidae</taxon>
        <taxon>Patella</taxon>
    </lineage>
</organism>
<keyword evidence="5" id="KW-0676">Redox-active center</keyword>
<dbReference type="SUPFAM" id="SSF52833">
    <property type="entry name" value="Thioredoxin-like"/>
    <property type="match status" value="1"/>
</dbReference>
<dbReference type="InterPro" id="IPR005746">
    <property type="entry name" value="Thioredoxin"/>
</dbReference>
<dbReference type="InterPro" id="IPR017937">
    <property type="entry name" value="Thioredoxin_CS"/>
</dbReference>
<dbReference type="PANTHER" id="PTHR43601:SF3">
    <property type="entry name" value="THIOREDOXIN, MITOCHONDRIAL"/>
    <property type="match status" value="1"/>
</dbReference>
<dbReference type="InterPro" id="IPR036249">
    <property type="entry name" value="Thioredoxin-like_sf"/>
</dbReference>
<feature type="domain" description="Thioredoxin" evidence="6">
    <location>
        <begin position="50"/>
        <end position="165"/>
    </location>
</feature>
<name>A0AAN8PHG3_PATCE</name>
<dbReference type="PRINTS" id="PR00421">
    <property type="entry name" value="THIOREDOXIN"/>
</dbReference>
<reference evidence="7 8" key="1">
    <citation type="submission" date="2024-01" db="EMBL/GenBank/DDBJ databases">
        <title>The genome of the rayed Mediterranean limpet Patella caerulea (Linnaeus, 1758).</title>
        <authorList>
            <person name="Anh-Thu Weber A."/>
            <person name="Halstead-Nussloch G."/>
        </authorList>
    </citation>
    <scope>NUCLEOTIDE SEQUENCE [LARGE SCALE GENOMIC DNA]</scope>
    <source>
        <strain evidence="7">AATW-2023a</strain>
        <tissue evidence="7">Whole specimen</tissue>
    </source>
</reference>
<accession>A0AAN8PHG3</accession>
<dbReference type="FunFam" id="3.40.30.10:FF:000001">
    <property type="entry name" value="Thioredoxin"/>
    <property type="match status" value="1"/>
</dbReference>
<proteinExistence type="inferred from homology"/>
<keyword evidence="8" id="KW-1185">Reference proteome</keyword>
<dbReference type="CDD" id="cd02947">
    <property type="entry name" value="TRX_family"/>
    <property type="match status" value="1"/>
</dbReference>
<evidence type="ECO:0000256" key="1">
    <source>
        <dbReference type="ARBA" id="ARBA00008987"/>
    </source>
</evidence>
<evidence type="ECO:0000259" key="6">
    <source>
        <dbReference type="PROSITE" id="PS51352"/>
    </source>
</evidence>
<dbReference type="PROSITE" id="PS51352">
    <property type="entry name" value="THIOREDOXIN_2"/>
    <property type="match status" value="1"/>
</dbReference>
<dbReference type="GO" id="GO:0005739">
    <property type="term" value="C:mitochondrion"/>
    <property type="evidence" value="ECO:0007669"/>
    <property type="project" value="TreeGrafter"/>
</dbReference>
<evidence type="ECO:0000256" key="4">
    <source>
        <dbReference type="ARBA" id="ARBA00023157"/>
    </source>
</evidence>
<dbReference type="NCBIfam" id="TIGR01068">
    <property type="entry name" value="thioredoxin"/>
    <property type="match status" value="1"/>
</dbReference>
<evidence type="ECO:0000256" key="2">
    <source>
        <dbReference type="ARBA" id="ARBA00022448"/>
    </source>
</evidence>
<evidence type="ECO:0000256" key="3">
    <source>
        <dbReference type="ARBA" id="ARBA00022982"/>
    </source>
</evidence>
<evidence type="ECO:0000256" key="5">
    <source>
        <dbReference type="ARBA" id="ARBA00023284"/>
    </source>
</evidence>
<evidence type="ECO:0000313" key="7">
    <source>
        <dbReference type="EMBL" id="KAK6170595.1"/>
    </source>
</evidence>
<keyword evidence="4" id="KW-1015">Disulfide bond</keyword>